<feature type="domain" description="N-acetyltransferase" evidence="3">
    <location>
        <begin position="3"/>
        <end position="152"/>
    </location>
</feature>
<dbReference type="Gene3D" id="3.40.630.30">
    <property type="match status" value="1"/>
</dbReference>
<keyword evidence="6" id="KW-1185">Reference proteome</keyword>
<organism evidence="4 6">
    <name type="scientific">Aneurinibacillus migulanus</name>
    <name type="common">Bacillus migulanus</name>
    <dbReference type="NCBI Taxonomy" id="47500"/>
    <lineage>
        <taxon>Bacteria</taxon>
        <taxon>Bacillati</taxon>
        <taxon>Bacillota</taxon>
        <taxon>Bacilli</taxon>
        <taxon>Bacillales</taxon>
        <taxon>Paenibacillaceae</taxon>
        <taxon>Aneurinibacillus group</taxon>
        <taxon>Aneurinibacillus</taxon>
    </lineage>
</organism>
<dbReference type="STRING" id="47500.AF333_27975"/>
<dbReference type="PATRIC" id="fig|47500.8.peg.2153"/>
<keyword evidence="1 4" id="KW-0808">Transferase</keyword>
<dbReference type="GeneID" id="42308970"/>
<dbReference type="InterPro" id="IPR000182">
    <property type="entry name" value="GNAT_dom"/>
</dbReference>
<reference evidence="5 7" key="2">
    <citation type="submission" date="2016-10" db="EMBL/GenBank/DDBJ databases">
        <authorList>
            <person name="de Groot N.N."/>
        </authorList>
    </citation>
    <scope>NUCLEOTIDE SEQUENCE [LARGE SCALE GENOMIC DNA]</scope>
    <source>
        <strain evidence="5 7">DSM 2895</strain>
    </source>
</reference>
<protein>
    <submittedName>
        <fullName evidence="4">Acetyltransferase</fullName>
    </submittedName>
    <submittedName>
        <fullName evidence="5">Ribosomal protein S18 acetylase RimI</fullName>
    </submittedName>
</protein>
<keyword evidence="5" id="KW-0687">Ribonucleoprotein</keyword>
<dbReference type="InterPro" id="IPR016181">
    <property type="entry name" value="Acyl_CoA_acyltransferase"/>
</dbReference>
<dbReference type="EMBL" id="FNED01000014">
    <property type="protein sequence ID" value="SDJ23294.1"/>
    <property type="molecule type" value="Genomic_DNA"/>
</dbReference>
<keyword evidence="5" id="KW-0689">Ribosomal protein</keyword>
<evidence type="ECO:0000313" key="5">
    <source>
        <dbReference type="EMBL" id="SDJ23294.1"/>
    </source>
</evidence>
<dbReference type="Pfam" id="PF00583">
    <property type="entry name" value="Acetyltransf_1"/>
    <property type="match status" value="1"/>
</dbReference>
<evidence type="ECO:0000313" key="4">
    <source>
        <dbReference type="EMBL" id="KON90861.1"/>
    </source>
</evidence>
<gene>
    <name evidence="4" type="ORF">AF333_27975</name>
    <name evidence="5" type="ORF">SAMN04487909_11429</name>
</gene>
<proteinExistence type="predicted"/>
<name>A0A0D1XW78_ANEMI</name>
<dbReference type="Proteomes" id="UP000182836">
    <property type="component" value="Unassembled WGS sequence"/>
</dbReference>
<dbReference type="GO" id="GO:0005840">
    <property type="term" value="C:ribosome"/>
    <property type="evidence" value="ECO:0007669"/>
    <property type="project" value="UniProtKB-KW"/>
</dbReference>
<dbReference type="PANTHER" id="PTHR43877">
    <property type="entry name" value="AMINOALKYLPHOSPHONATE N-ACETYLTRANSFERASE-RELATED-RELATED"/>
    <property type="match status" value="1"/>
</dbReference>
<keyword evidence="2" id="KW-0012">Acyltransferase</keyword>
<dbReference type="PANTHER" id="PTHR43877:SF1">
    <property type="entry name" value="ACETYLTRANSFERASE"/>
    <property type="match status" value="1"/>
</dbReference>
<reference evidence="4 6" key="1">
    <citation type="submission" date="2015-07" db="EMBL/GenBank/DDBJ databases">
        <title>Fjat-14205 dsm 2895.</title>
        <authorList>
            <person name="Liu B."/>
            <person name="Wang J."/>
            <person name="Zhu Y."/>
            <person name="Liu G."/>
            <person name="Chen Q."/>
            <person name="Chen Z."/>
            <person name="Lan J."/>
            <person name="Che J."/>
            <person name="Ge C."/>
            <person name="Shi H."/>
            <person name="Pan Z."/>
            <person name="Liu X."/>
        </authorList>
    </citation>
    <scope>NUCLEOTIDE SEQUENCE [LARGE SCALE GENOMIC DNA]</scope>
    <source>
        <strain evidence="4 6">DSM 2895</strain>
    </source>
</reference>
<evidence type="ECO:0000313" key="7">
    <source>
        <dbReference type="Proteomes" id="UP000182836"/>
    </source>
</evidence>
<dbReference type="SUPFAM" id="SSF55729">
    <property type="entry name" value="Acyl-CoA N-acyltransferases (Nat)"/>
    <property type="match status" value="1"/>
</dbReference>
<dbReference type="CDD" id="cd04301">
    <property type="entry name" value="NAT_SF"/>
    <property type="match status" value="1"/>
</dbReference>
<evidence type="ECO:0000313" key="6">
    <source>
        <dbReference type="Proteomes" id="UP000037269"/>
    </source>
</evidence>
<dbReference type="AlphaFoldDB" id="A0A0D1XW78"/>
<accession>A0A0D1XW78</accession>
<sequence length="152" mass="17730">MQIRIEQLSDDRRFIPEILGLWNENCIETAECELSDEDKAAIQNQLKQYSQSEFGMVCVAFDETSKLVGYGLASMKKDLVIQECYGQIDELYVLPEYRRQKTARAIVEKLSRWLQYKNASPIYVFVDLDNKLAQDFWESSGLSKEFYIMSNN</sequence>
<dbReference type="EMBL" id="LGUG01000009">
    <property type="protein sequence ID" value="KON90861.1"/>
    <property type="molecule type" value="Genomic_DNA"/>
</dbReference>
<dbReference type="GO" id="GO:0016747">
    <property type="term" value="F:acyltransferase activity, transferring groups other than amino-acyl groups"/>
    <property type="evidence" value="ECO:0007669"/>
    <property type="project" value="InterPro"/>
</dbReference>
<dbReference type="Proteomes" id="UP000037269">
    <property type="component" value="Unassembled WGS sequence"/>
</dbReference>
<dbReference type="PROSITE" id="PS51186">
    <property type="entry name" value="GNAT"/>
    <property type="match status" value="1"/>
</dbReference>
<dbReference type="InterPro" id="IPR050832">
    <property type="entry name" value="Bact_Acetyltransf"/>
</dbReference>
<dbReference type="OrthoDB" id="2738968at2"/>
<evidence type="ECO:0000256" key="1">
    <source>
        <dbReference type="ARBA" id="ARBA00022679"/>
    </source>
</evidence>
<evidence type="ECO:0000259" key="3">
    <source>
        <dbReference type="PROSITE" id="PS51186"/>
    </source>
</evidence>
<evidence type="ECO:0000256" key="2">
    <source>
        <dbReference type="ARBA" id="ARBA00023315"/>
    </source>
</evidence>
<dbReference type="RefSeq" id="WP_043064391.1">
    <property type="nucleotide sequence ID" value="NZ_BJOA01000063.1"/>
</dbReference>